<gene>
    <name evidence="1" type="ORF">ABT39_MTgene1102</name>
</gene>
<sequence>MYQVWVATYQGCANEFGNNRSANVRTYFDCSLHQCASTYRSWHLAHMSVWLFNSMRRSRMGEPFILHRLWTVKCHAAIYGDSTQVMVWTHPFHLKISHGKSHTSPGLVRVRS</sequence>
<evidence type="ECO:0000313" key="1">
    <source>
        <dbReference type="EMBL" id="KUM51255.1"/>
    </source>
</evidence>
<accession>A0A101M5M1</accession>
<keyword evidence="1" id="KW-0496">Mitochondrion</keyword>
<protein>
    <submittedName>
        <fullName evidence="1">Uncharacterized protein</fullName>
    </submittedName>
</protein>
<dbReference type="AlphaFoldDB" id="A0A101M5M1"/>
<dbReference type="EMBL" id="LKAM01000001">
    <property type="protein sequence ID" value="KUM51255.1"/>
    <property type="molecule type" value="Genomic_DNA"/>
</dbReference>
<comment type="caution">
    <text evidence="1">The sequence shown here is derived from an EMBL/GenBank/DDBJ whole genome shotgun (WGS) entry which is preliminary data.</text>
</comment>
<organism evidence="1">
    <name type="scientific">Picea glauca</name>
    <name type="common">White spruce</name>
    <name type="synonym">Pinus glauca</name>
    <dbReference type="NCBI Taxonomy" id="3330"/>
    <lineage>
        <taxon>Eukaryota</taxon>
        <taxon>Viridiplantae</taxon>
        <taxon>Streptophyta</taxon>
        <taxon>Embryophyta</taxon>
        <taxon>Tracheophyta</taxon>
        <taxon>Spermatophyta</taxon>
        <taxon>Pinopsida</taxon>
        <taxon>Pinidae</taxon>
        <taxon>Conifers I</taxon>
        <taxon>Pinales</taxon>
        <taxon>Pinaceae</taxon>
        <taxon>Picea</taxon>
    </lineage>
</organism>
<proteinExistence type="predicted"/>
<name>A0A101M5M1_PICGL</name>
<geneLocation type="mitochondrion" evidence="1"/>
<reference evidence="1" key="1">
    <citation type="journal article" date="2015" name="Genome Biol. Evol.">
        <title>Organellar Genomes of White Spruce (Picea glauca): Assembly and Annotation.</title>
        <authorList>
            <person name="Jackman S.D."/>
            <person name="Warren R.L."/>
            <person name="Gibb E.A."/>
            <person name="Vandervalk B.P."/>
            <person name="Mohamadi H."/>
            <person name="Chu J."/>
            <person name="Raymond A."/>
            <person name="Pleasance S."/>
            <person name="Coope R."/>
            <person name="Wildung M.R."/>
            <person name="Ritland C.E."/>
            <person name="Bousquet J."/>
            <person name="Jones S.J."/>
            <person name="Bohlmann J."/>
            <person name="Birol I."/>
        </authorList>
    </citation>
    <scope>NUCLEOTIDE SEQUENCE [LARGE SCALE GENOMIC DNA]</scope>
    <source>
        <tissue evidence="1">Flushing bud</tissue>
    </source>
</reference>